<dbReference type="AlphaFoldDB" id="A0A0A1UA76"/>
<keyword evidence="3" id="KW-1185">Reference proteome</keyword>
<dbReference type="SUPFAM" id="SSF52058">
    <property type="entry name" value="L domain-like"/>
    <property type="match status" value="1"/>
</dbReference>
<protein>
    <recommendedName>
        <fullName evidence="4">Leucine-rich repeat containing protein</fullName>
    </recommendedName>
</protein>
<dbReference type="GeneID" id="14890837"/>
<dbReference type="RefSeq" id="XP_004258719.1">
    <property type="nucleotide sequence ID" value="XM_004258671.1"/>
</dbReference>
<dbReference type="OrthoDB" id="28041at2759"/>
<dbReference type="Gene3D" id="3.80.10.10">
    <property type="entry name" value="Ribonuclease Inhibitor"/>
    <property type="match status" value="1"/>
</dbReference>
<dbReference type="OMA" id="GNKAIDM"/>
<dbReference type="VEuPathDB" id="AmoebaDB:EIN_400480"/>
<sequence length="625" mass="72631">MSQHISIHLEKVYLLNVVLYADSLETIKKLVQVNSSIQEVLQMVRNTPNILRQSKKESDFCFNEWDALFLMKRTINEYLSRTARNLFPSINTLLLEGGEVPMYVDQLERISRIVLYDPPFDLTLMARIEDCIVEFIWNYNSVSIVNISKMKLLKRLKIDLNKQECNFKTIFKNQRQTIDVVRITNVLNYENLLVLKKYVGFEKIIVDAETDAPEIIIHKISQFAKVVADTFVPGKNDFLTLMDNNAIKISLKQKMSQNEMENFEKMIQNYLPANVEITGDYFDGIQNVLAKVKSATKMEIAIEIDPETKLEEILEKERNEREGAEEDREQRRMDRLNGIVRFDLENEETEEQKKARRKAHSKVVTTREKSIQLPTTLTSLVLNDKTSKLNSDNVKYIQEIELNNVDPKCYEINQLTTLTKLRVSNCTANFAHLSQLKDITFNSCFIEKVETIPMSVKSLKLYNCRNLKYETLDFLTQMTSLMIYDTRNVTNLDLNNLIHLQKCYFNHLIPISFPQNMTSLVIGSQNNKTIDLLQSTKLKEICIENTTDAVLVLPSVETLFLYDSVIAIKNKNDVLIKELHFEECENITFDFCNVCDVTRLSIFPFEDEYLELAKELPKLDLSNFN</sequence>
<gene>
    <name evidence="2" type="ORF">EIN_400480</name>
</gene>
<dbReference type="Proteomes" id="UP000014680">
    <property type="component" value="Unassembled WGS sequence"/>
</dbReference>
<dbReference type="KEGG" id="eiv:EIN_400480"/>
<evidence type="ECO:0000256" key="1">
    <source>
        <dbReference type="SAM" id="Coils"/>
    </source>
</evidence>
<accession>A0A0A1UA76</accession>
<dbReference type="EMBL" id="KB206411">
    <property type="protein sequence ID" value="ELP91948.1"/>
    <property type="molecule type" value="Genomic_DNA"/>
</dbReference>
<reference evidence="2 3" key="1">
    <citation type="submission" date="2012-10" db="EMBL/GenBank/DDBJ databases">
        <authorList>
            <person name="Zafar N."/>
            <person name="Inman J."/>
            <person name="Hall N."/>
            <person name="Lorenzi H."/>
            <person name="Caler E."/>
        </authorList>
    </citation>
    <scope>NUCLEOTIDE SEQUENCE [LARGE SCALE GENOMIC DNA]</scope>
    <source>
        <strain evidence="2 3">IP1</strain>
    </source>
</reference>
<dbReference type="InterPro" id="IPR032675">
    <property type="entry name" value="LRR_dom_sf"/>
</dbReference>
<evidence type="ECO:0000313" key="3">
    <source>
        <dbReference type="Proteomes" id="UP000014680"/>
    </source>
</evidence>
<keyword evidence="1" id="KW-0175">Coiled coil</keyword>
<evidence type="ECO:0000313" key="2">
    <source>
        <dbReference type="EMBL" id="ELP91948.1"/>
    </source>
</evidence>
<proteinExistence type="predicted"/>
<organism evidence="2 3">
    <name type="scientific">Entamoeba invadens IP1</name>
    <dbReference type="NCBI Taxonomy" id="370355"/>
    <lineage>
        <taxon>Eukaryota</taxon>
        <taxon>Amoebozoa</taxon>
        <taxon>Evosea</taxon>
        <taxon>Archamoebae</taxon>
        <taxon>Mastigamoebida</taxon>
        <taxon>Entamoebidae</taxon>
        <taxon>Entamoeba</taxon>
    </lineage>
</organism>
<evidence type="ECO:0008006" key="4">
    <source>
        <dbReference type="Google" id="ProtNLM"/>
    </source>
</evidence>
<feature type="coiled-coil region" evidence="1">
    <location>
        <begin position="307"/>
        <end position="334"/>
    </location>
</feature>
<name>A0A0A1UA76_ENTIV</name>